<protein>
    <submittedName>
        <fullName evidence="1">Uncharacterized protein</fullName>
    </submittedName>
</protein>
<sequence>MSINSLSHRFKRPAGVGHVRTLNQHPLDEQTVLRRVPDVGLAVTVAVHALEKREKMLRTSSL</sequence>
<evidence type="ECO:0000313" key="1">
    <source>
        <dbReference type="Ensembl" id="ENSMMOP00000011049.1"/>
    </source>
</evidence>
<accession>A0A3Q3WPU9</accession>
<organism evidence="1 2">
    <name type="scientific">Mola mola</name>
    <name type="common">Ocean sunfish</name>
    <name type="synonym">Tetraodon mola</name>
    <dbReference type="NCBI Taxonomy" id="94237"/>
    <lineage>
        <taxon>Eukaryota</taxon>
        <taxon>Metazoa</taxon>
        <taxon>Chordata</taxon>
        <taxon>Craniata</taxon>
        <taxon>Vertebrata</taxon>
        <taxon>Euteleostomi</taxon>
        <taxon>Actinopterygii</taxon>
        <taxon>Neopterygii</taxon>
        <taxon>Teleostei</taxon>
        <taxon>Neoteleostei</taxon>
        <taxon>Acanthomorphata</taxon>
        <taxon>Eupercaria</taxon>
        <taxon>Tetraodontiformes</taxon>
        <taxon>Molidae</taxon>
        <taxon>Mola</taxon>
    </lineage>
</organism>
<dbReference type="Proteomes" id="UP000261620">
    <property type="component" value="Unplaced"/>
</dbReference>
<reference evidence="1" key="2">
    <citation type="submission" date="2025-09" db="UniProtKB">
        <authorList>
            <consortium name="Ensembl"/>
        </authorList>
    </citation>
    <scope>IDENTIFICATION</scope>
</reference>
<dbReference type="AlphaFoldDB" id="A0A3Q3WPU9"/>
<evidence type="ECO:0000313" key="2">
    <source>
        <dbReference type="Proteomes" id="UP000261620"/>
    </source>
</evidence>
<reference evidence="1" key="1">
    <citation type="submission" date="2025-08" db="UniProtKB">
        <authorList>
            <consortium name="Ensembl"/>
        </authorList>
    </citation>
    <scope>IDENTIFICATION</scope>
</reference>
<proteinExistence type="predicted"/>
<name>A0A3Q3WPU9_MOLML</name>
<dbReference type="Ensembl" id="ENSMMOT00000011239.1">
    <property type="protein sequence ID" value="ENSMMOP00000011049.1"/>
    <property type="gene ID" value="ENSMMOG00000008529.1"/>
</dbReference>
<keyword evidence="2" id="KW-1185">Reference proteome</keyword>